<evidence type="ECO:0000256" key="5">
    <source>
        <dbReference type="SAM" id="Phobius"/>
    </source>
</evidence>
<dbReference type="EMBL" id="JABWDY010018173">
    <property type="protein sequence ID" value="KAF5194865.1"/>
    <property type="molecule type" value="Genomic_DNA"/>
</dbReference>
<dbReference type="Pfam" id="PF00999">
    <property type="entry name" value="Na_H_Exchanger"/>
    <property type="match status" value="1"/>
</dbReference>
<sequence>MRNFLVRTLLLCVFVLILRFVYVVTIVGESCKEADFCFFNVPENLNFVGAGTGGQISSSAVAVAGGSKNSDLWTSKEWRKAVDFYSSVFQDLITEGVLTPNSKALCVETPNGQEVFALKEIGVADSIGISKKKNPPLVVSGKVSEQPFDDNTFDFVFYGGGGLDRLYMPYDFAAEIQRTLKPEGFLVVHTASAKDMYSFNSFIGLFNCCRLVRSRDIEGFNSSFSSIREIVMKKEIGIQMFGEKGFENLKSKCSIPGYKLEMVRNAEPLITEEPLKPWITLKRNIHNIKYLASIADISFKQKYVYVDVGARSYGSSIYGWFKKHYPKQNKTFDIYAIEADKTFHEEYKTKKGITLLPYAAWVRNETLFFEVNRDPGKKVEDKGRGMGRIQPIQSSASSVSDVDKIQGFDFADWLKNTVTEKDFVVMKMDVEGTEFDLIPRLFETGAICLIDEIFLECHYNRWQKCCPGERSSKYEKTYDQCLELFSTLRESGVLVHQWWFYFVLLSLHFILAIYLHEIRKLKKKGETNQEFYFMAADKGINTVGNITTCFPTSSVTSKGFLLGENPLDYSSDLLFFELPFISLVTCALYILLKPLGHPAIVYQILTGLVLGPSCLGRSARFMNTVFPARGKVILETYALFGFILFQFVIGVRMDPKVLTEGGKKPIVIGLAAYFISVAFGGVTVVLLRAFVDMDASVSQVLGVMVCTESMSDFTVISCFLADLKILNTEVGRIASSASIISDICTFIALTTFKFGFLATRDKALENTIGLATTSILVVGFIVFVIRPAVLWVIRQTPEGDEVKEIYVFGIILTMFVCVLVQHMVRGTAAEQKSLHLIDDLSATYNCDCLPHCANLLPPIKAISVL</sequence>
<feature type="chain" id="PRO_5029539524" evidence="6">
    <location>
        <begin position="24"/>
        <end position="865"/>
    </location>
</feature>
<feature type="transmembrane region" description="Helical" evidence="5">
    <location>
        <begin position="598"/>
        <end position="615"/>
    </location>
</feature>
<dbReference type="GO" id="GO:0015297">
    <property type="term" value="F:antiporter activity"/>
    <property type="evidence" value="ECO:0007669"/>
    <property type="project" value="InterPro"/>
</dbReference>
<feature type="domain" description="DUF7870" evidence="9">
    <location>
        <begin position="403"/>
        <end position="499"/>
    </location>
</feature>
<feature type="transmembrane region" description="Helical" evidence="5">
    <location>
        <begin position="573"/>
        <end position="592"/>
    </location>
</feature>
<dbReference type="InterPro" id="IPR029063">
    <property type="entry name" value="SAM-dependent_MTases_sf"/>
</dbReference>
<dbReference type="Pfam" id="PF25276">
    <property type="entry name" value="DUF7870"/>
    <property type="match status" value="2"/>
</dbReference>
<dbReference type="PANTHER" id="PTHR44843">
    <property type="entry name" value="METHYLTRANSFERASE"/>
    <property type="match status" value="1"/>
</dbReference>
<proteinExistence type="predicted"/>
<feature type="transmembrane region" description="Helical" evidence="5">
    <location>
        <begin position="636"/>
        <end position="653"/>
    </location>
</feature>
<keyword evidence="2 5" id="KW-0812">Transmembrane</keyword>
<evidence type="ECO:0000259" key="9">
    <source>
        <dbReference type="Pfam" id="PF25276"/>
    </source>
</evidence>
<keyword evidence="6" id="KW-0732">Signal</keyword>
<keyword evidence="4 5" id="KW-0472">Membrane</keyword>
<protein>
    <submittedName>
        <fullName evidence="10">Cation/H(+) antiporter</fullName>
    </submittedName>
</protein>
<dbReference type="InterPro" id="IPR006153">
    <property type="entry name" value="Cation/H_exchanger_TM"/>
</dbReference>
<accession>A0A7J6WEP1</accession>
<feature type="transmembrane region" description="Helical" evidence="5">
    <location>
        <begin position="498"/>
        <end position="515"/>
    </location>
</feature>
<reference evidence="10 11" key="1">
    <citation type="submission" date="2020-06" db="EMBL/GenBank/DDBJ databases">
        <title>Transcriptomic and genomic resources for Thalictrum thalictroides and T. hernandezii: Facilitating candidate gene discovery in an emerging model plant lineage.</title>
        <authorList>
            <person name="Arias T."/>
            <person name="Riano-Pachon D.M."/>
            <person name="Di Stilio V.S."/>
        </authorList>
    </citation>
    <scope>NUCLEOTIDE SEQUENCE [LARGE SCALE GENOMIC DNA]</scope>
    <source>
        <strain evidence="11">cv. WT478/WT964</strain>
        <tissue evidence="10">Leaves</tissue>
    </source>
</reference>
<evidence type="ECO:0000259" key="7">
    <source>
        <dbReference type="Pfam" id="PF00999"/>
    </source>
</evidence>
<comment type="subcellular location">
    <subcellularLocation>
        <location evidence="1">Membrane</location>
        <topology evidence="1">Multi-pass membrane protein</topology>
    </subcellularLocation>
</comment>
<dbReference type="PANTHER" id="PTHR44843:SF14">
    <property type="entry name" value="METHYLTRANSFERASE TYPE 11 DOMAIN-CONTAINING PROTEIN"/>
    <property type="match status" value="1"/>
</dbReference>
<keyword evidence="3 5" id="KW-1133">Transmembrane helix</keyword>
<dbReference type="InterPro" id="IPR057192">
    <property type="entry name" value="DUF7870"/>
</dbReference>
<dbReference type="Proteomes" id="UP000554482">
    <property type="component" value="Unassembled WGS sequence"/>
</dbReference>
<keyword evidence="11" id="KW-1185">Reference proteome</keyword>
<name>A0A7J6WEP1_THATH</name>
<gene>
    <name evidence="10" type="ORF">FRX31_015549</name>
</gene>
<comment type="caution">
    <text evidence="10">The sequence shown here is derived from an EMBL/GenBank/DDBJ whole genome shotgun (WGS) entry which is preliminary data.</text>
</comment>
<evidence type="ECO:0000313" key="11">
    <source>
        <dbReference type="Proteomes" id="UP000554482"/>
    </source>
</evidence>
<dbReference type="SUPFAM" id="SSF53335">
    <property type="entry name" value="S-adenosyl-L-methionine-dependent methyltransferases"/>
    <property type="match status" value="2"/>
</dbReference>
<evidence type="ECO:0000256" key="1">
    <source>
        <dbReference type="ARBA" id="ARBA00004141"/>
    </source>
</evidence>
<dbReference type="Pfam" id="PF08241">
    <property type="entry name" value="Methyltransf_11"/>
    <property type="match status" value="1"/>
</dbReference>
<dbReference type="Gene3D" id="1.20.1530.20">
    <property type="match status" value="1"/>
</dbReference>
<dbReference type="InterPro" id="IPR038770">
    <property type="entry name" value="Na+/solute_symporter_sf"/>
</dbReference>
<dbReference type="Gene3D" id="3.40.50.150">
    <property type="entry name" value="Vaccinia Virus protein VP39"/>
    <property type="match status" value="2"/>
</dbReference>
<feature type="transmembrane region" description="Helical" evidence="5">
    <location>
        <begin position="805"/>
        <end position="824"/>
    </location>
</feature>
<feature type="signal peptide" evidence="6">
    <location>
        <begin position="1"/>
        <end position="23"/>
    </location>
</feature>
<evidence type="ECO:0000256" key="6">
    <source>
        <dbReference type="SAM" id="SignalP"/>
    </source>
</evidence>
<feature type="transmembrane region" description="Helical" evidence="5">
    <location>
        <begin position="768"/>
        <end position="793"/>
    </location>
</feature>
<feature type="domain" description="Methyltransferase type 11" evidence="8">
    <location>
        <begin position="133"/>
        <end position="188"/>
    </location>
</feature>
<feature type="domain" description="Cation/H+ exchanger transmembrane" evidence="7">
    <location>
        <begin position="583"/>
        <end position="824"/>
    </location>
</feature>
<evidence type="ECO:0000256" key="2">
    <source>
        <dbReference type="ARBA" id="ARBA00022692"/>
    </source>
</evidence>
<feature type="domain" description="DUF7870" evidence="9">
    <location>
        <begin position="266"/>
        <end position="351"/>
    </location>
</feature>
<dbReference type="AlphaFoldDB" id="A0A7J6WEP1"/>
<evidence type="ECO:0000256" key="3">
    <source>
        <dbReference type="ARBA" id="ARBA00022989"/>
    </source>
</evidence>
<feature type="transmembrane region" description="Helical" evidence="5">
    <location>
        <begin position="665"/>
        <end position="687"/>
    </location>
</feature>
<dbReference type="GO" id="GO:0016020">
    <property type="term" value="C:membrane"/>
    <property type="evidence" value="ECO:0007669"/>
    <property type="project" value="UniProtKB-SubCell"/>
</dbReference>
<evidence type="ECO:0000313" key="10">
    <source>
        <dbReference type="EMBL" id="KAF5194865.1"/>
    </source>
</evidence>
<dbReference type="OrthoDB" id="10006218at2759"/>
<dbReference type="GO" id="GO:1902600">
    <property type="term" value="P:proton transmembrane transport"/>
    <property type="evidence" value="ECO:0007669"/>
    <property type="project" value="InterPro"/>
</dbReference>
<evidence type="ECO:0000259" key="8">
    <source>
        <dbReference type="Pfam" id="PF08241"/>
    </source>
</evidence>
<organism evidence="10 11">
    <name type="scientific">Thalictrum thalictroides</name>
    <name type="common">Rue-anemone</name>
    <name type="synonym">Anemone thalictroides</name>
    <dbReference type="NCBI Taxonomy" id="46969"/>
    <lineage>
        <taxon>Eukaryota</taxon>
        <taxon>Viridiplantae</taxon>
        <taxon>Streptophyta</taxon>
        <taxon>Embryophyta</taxon>
        <taxon>Tracheophyta</taxon>
        <taxon>Spermatophyta</taxon>
        <taxon>Magnoliopsida</taxon>
        <taxon>Ranunculales</taxon>
        <taxon>Ranunculaceae</taxon>
        <taxon>Thalictroideae</taxon>
        <taxon>Thalictrum</taxon>
    </lineage>
</organism>
<dbReference type="GO" id="GO:0008757">
    <property type="term" value="F:S-adenosylmethionine-dependent methyltransferase activity"/>
    <property type="evidence" value="ECO:0007669"/>
    <property type="project" value="InterPro"/>
</dbReference>
<dbReference type="InterPro" id="IPR013216">
    <property type="entry name" value="Methyltransf_11"/>
</dbReference>
<evidence type="ECO:0000256" key="4">
    <source>
        <dbReference type="ARBA" id="ARBA00023136"/>
    </source>
</evidence>